<dbReference type="InterPro" id="IPR003604">
    <property type="entry name" value="Matrin/U1-like-C_Znf_C2H2"/>
</dbReference>
<evidence type="ECO:0000256" key="8">
    <source>
        <dbReference type="ARBA" id="ARBA00034126"/>
    </source>
</evidence>
<keyword evidence="2" id="KW-0963">Cytoplasm</keyword>
<evidence type="ECO:0000256" key="4">
    <source>
        <dbReference type="ARBA" id="ARBA00022723"/>
    </source>
</evidence>
<dbReference type="GO" id="GO:0008270">
    <property type="term" value="F:zinc ion binding"/>
    <property type="evidence" value="ECO:0007669"/>
    <property type="project" value="UniProtKB-KW"/>
</dbReference>
<keyword evidence="7" id="KW-0862">Zinc</keyword>
<dbReference type="OrthoDB" id="2500722at2759"/>
<dbReference type="PROSITE" id="PS00028">
    <property type="entry name" value="ZINC_FINGER_C2H2_1"/>
    <property type="match status" value="2"/>
</dbReference>
<dbReference type="Pfam" id="PF12756">
    <property type="entry name" value="zf-C2H2_2"/>
    <property type="match status" value="1"/>
</dbReference>
<evidence type="ECO:0000256" key="9">
    <source>
        <dbReference type="PROSITE-ProRule" id="PRU00042"/>
    </source>
</evidence>
<feature type="region of interest" description="Disordered" evidence="10">
    <location>
        <begin position="77"/>
        <end position="100"/>
    </location>
</feature>
<keyword evidence="13" id="KW-1185">Reference proteome</keyword>
<dbReference type="FunFam" id="3.30.160.60:FF:003764">
    <property type="match status" value="1"/>
</dbReference>
<dbReference type="InterPro" id="IPR022755">
    <property type="entry name" value="Znf_C2H2_jaz"/>
</dbReference>
<name>A0A5B0M115_PUCGR</name>
<dbReference type="GO" id="GO:0042273">
    <property type="term" value="P:ribosomal large subunit biogenesis"/>
    <property type="evidence" value="ECO:0007669"/>
    <property type="project" value="TreeGrafter"/>
</dbReference>
<reference evidence="12 13" key="1">
    <citation type="submission" date="2019-05" db="EMBL/GenBank/DDBJ databases">
        <title>Emergence of the Ug99 lineage of the wheat stem rust pathogen through somatic hybridization.</title>
        <authorList>
            <person name="Li F."/>
            <person name="Upadhyaya N.M."/>
            <person name="Sperschneider J."/>
            <person name="Matny O."/>
            <person name="Nguyen-Phuc H."/>
            <person name="Mago R."/>
            <person name="Raley C."/>
            <person name="Miller M.E."/>
            <person name="Silverstein K.A.T."/>
            <person name="Henningsen E."/>
            <person name="Hirsch C.D."/>
            <person name="Visser B."/>
            <person name="Pretorius Z.A."/>
            <person name="Steffenson B.J."/>
            <person name="Schwessinger B."/>
            <person name="Dodds P.N."/>
            <person name="Figueroa M."/>
        </authorList>
    </citation>
    <scope>NUCLEOTIDE SEQUENCE [LARGE SCALE GENOMIC DNA]</scope>
    <source>
        <strain evidence="12">21-0</strain>
    </source>
</reference>
<dbReference type="SMART" id="SM00355">
    <property type="entry name" value="ZnF_C2H2"/>
    <property type="match status" value="3"/>
</dbReference>
<dbReference type="InterPro" id="IPR013087">
    <property type="entry name" value="Znf_C2H2_type"/>
</dbReference>
<dbReference type="GO" id="GO:0005737">
    <property type="term" value="C:cytoplasm"/>
    <property type="evidence" value="ECO:0007669"/>
    <property type="project" value="UniProtKB-SubCell"/>
</dbReference>
<dbReference type="Pfam" id="PF12171">
    <property type="entry name" value="zf-C2H2_jaz"/>
    <property type="match status" value="1"/>
</dbReference>
<organism evidence="12 13">
    <name type="scientific">Puccinia graminis f. sp. tritici</name>
    <dbReference type="NCBI Taxonomy" id="56615"/>
    <lineage>
        <taxon>Eukaryota</taxon>
        <taxon>Fungi</taxon>
        <taxon>Dikarya</taxon>
        <taxon>Basidiomycota</taxon>
        <taxon>Pucciniomycotina</taxon>
        <taxon>Pucciniomycetes</taxon>
        <taxon>Pucciniales</taxon>
        <taxon>Pucciniaceae</taxon>
        <taxon>Puccinia</taxon>
    </lineage>
</organism>
<dbReference type="SMART" id="SM00451">
    <property type="entry name" value="ZnF_U1"/>
    <property type="match status" value="2"/>
</dbReference>
<comment type="subcellular location">
    <subcellularLocation>
        <location evidence="1">Cytoplasm</location>
    </subcellularLocation>
</comment>
<dbReference type="SUPFAM" id="SSF57667">
    <property type="entry name" value="beta-beta-alpha zinc fingers"/>
    <property type="match status" value="1"/>
</dbReference>
<accession>A0A5B0M115</accession>
<dbReference type="InterPro" id="IPR036236">
    <property type="entry name" value="Znf_C2H2_sf"/>
</dbReference>
<feature type="region of interest" description="Disordered" evidence="10">
    <location>
        <begin position="121"/>
        <end position="158"/>
    </location>
</feature>
<feature type="compositionally biased region" description="Polar residues" evidence="10">
    <location>
        <begin position="77"/>
        <end position="99"/>
    </location>
</feature>
<keyword evidence="3" id="KW-0690">Ribosome biogenesis</keyword>
<evidence type="ECO:0000256" key="2">
    <source>
        <dbReference type="ARBA" id="ARBA00022490"/>
    </source>
</evidence>
<evidence type="ECO:0000313" key="13">
    <source>
        <dbReference type="Proteomes" id="UP000324748"/>
    </source>
</evidence>
<evidence type="ECO:0000256" key="10">
    <source>
        <dbReference type="SAM" id="MobiDB-lite"/>
    </source>
</evidence>
<sequence length="535" mass="59785">MPPLDQAQQKPIIKPHRTMKDSEPAAQSSHPYTCLSCGLAFTTAQTQRAHYTTDLHRYNSKRSVAGLSPVDLKTFNQKFNSSTPQEGQGPTANTQQNHHCQPCGKSFNTLAALNNHLVSKKHQQTVNQQQPKEPHNNSNKQQPIQPEHPITPSNLSGEQLDNLDLSEKIVLDAIPAEQKKADLERLIELRIEQAPKIEPNECLFCPRSSSVRFADPDQALAHMLRAHGFFLPDQEYLVDRSGLLAYLAETIAVWNVCLYCGTGFGGKIMADHAPQDHATLTRKGLESVRKHMCDKNHCKLAWDTEDQRLEYSDFFDYRASYKKLKPIKNKAKASRISSMVEEDEWEDMSTSDVSMDEEDELLPEDRQATLGDSAFELVLPNGVRLGHRSLRYIYKQNLLPYAVGSQSTQAGNRNINLITRLAVLSSPAGTSSALKDHPEVSSALAHRLVGRPNSKQSLASQALIPSRGAGINFNSRASKNNPQDLVIKARNAGEAKMAGHHIRTFKDVHKRQLFQTRVGCTSGNNQKHYRDPLLQ</sequence>
<evidence type="ECO:0000256" key="5">
    <source>
        <dbReference type="ARBA" id="ARBA00022737"/>
    </source>
</evidence>
<proteinExistence type="inferred from homology"/>
<dbReference type="PROSITE" id="PS50157">
    <property type="entry name" value="ZINC_FINGER_C2H2_2"/>
    <property type="match status" value="1"/>
</dbReference>
<feature type="region of interest" description="Disordered" evidence="10">
    <location>
        <begin position="1"/>
        <end position="27"/>
    </location>
</feature>
<keyword evidence="5" id="KW-0677">Repeat</keyword>
<dbReference type="EMBL" id="VSWC01000183">
    <property type="protein sequence ID" value="KAA1069730.1"/>
    <property type="molecule type" value="Genomic_DNA"/>
</dbReference>
<feature type="domain" description="C2H2-type" evidence="11">
    <location>
        <begin position="98"/>
        <end position="122"/>
    </location>
</feature>
<dbReference type="PANTHER" id="PTHR13182">
    <property type="entry name" value="ZINC FINGER PROTEIN 622"/>
    <property type="match status" value="1"/>
</dbReference>
<dbReference type="Gene3D" id="3.30.160.60">
    <property type="entry name" value="Classic Zinc Finger"/>
    <property type="match status" value="1"/>
</dbReference>
<evidence type="ECO:0000313" key="12">
    <source>
        <dbReference type="EMBL" id="KAA1069730.1"/>
    </source>
</evidence>
<dbReference type="AlphaFoldDB" id="A0A5B0M115"/>
<keyword evidence="6 9" id="KW-0863">Zinc-finger</keyword>
<dbReference type="PANTHER" id="PTHR13182:SF8">
    <property type="entry name" value="CYTOPLASMIC 60S SUBUNIT BIOGENESIS FACTOR ZNF622"/>
    <property type="match status" value="1"/>
</dbReference>
<keyword evidence="4" id="KW-0479">Metal-binding</keyword>
<evidence type="ECO:0000256" key="1">
    <source>
        <dbReference type="ARBA" id="ARBA00004496"/>
    </source>
</evidence>
<dbReference type="InterPro" id="IPR040025">
    <property type="entry name" value="Znf622/Rei1/Reh1"/>
</dbReference>
<evidence type="ECO:0000256" key="7">
    <source>
        <dbReference type="ARBA" id="ARBA00022833"/>
    </source>
</evidence>
<dbReference type="GO" id="GO:0003676">
    <property type="term" value="F:nucleic acid binding"/>
    <property type="evidence" value="ECO:0007669"/>
    <property type="project" value="InterPro"/>
</dbReference>
<evidence type="ECO:0000256" key="6">
    <source>
        <dbReference type="ARBA" id="ARBA00022771"/>
    </source>
</evidence>
<dbReference type="InterPro" id="IPR041661">
    <property type="entry name" value="ZN622/Rei1/Reh1_Znf-C2H2"/>
</dbReference>
<evidence type="ECO:0000256" key="3">
    <source>
        <dbReference type="ARBA" id="ARBA00022517"/>
    </source>
</evidence>
<dbReference type="Proteomes" id="UP000324748">
    <property type="component" value="Unassembled WGS sequence"/>
</dbReference>
<comment type="similarity">
    <text evidence="8">Belongs to the REI1 family.</text>
</comment>
<gene>
    <name evidence="12" type="ORF">PGT21_032255</name>
</gene>
<comment type="caution">
    <text evidence="12">The sequence shown here is derived from an EMBL/GenBank/DDBJ whole genome shotgun (WGS) entry which is preliminary data.</text>
</comment>
<protein>
    <recommendedName>
        <fullName evidence="11">C2H2-type domain-containing protein</fullName>
    </recommendedName>
</protein>
<evidence type="ECO:0000259" key="11">
    <source>
        <dbReference type="PROSITE" id="PS50157"/>
    </source>
</evidence>
<feature type="compositionally biased region" description="Polar residues" evidence="10">
    <location>
        <begin position="124"/>
        <end position="144"/>
    </location>
</feature>
<dbReference type="GO" id="GO:0030687">
    <property type="term" value="C:preribosome, large subunit precursor"/>
    <property type="evidence" value="ECO:0007669"/>
    <property type="project" value="TreeGrafter"/>
</dbReference>